<name>A0A2V3IEE2_9FLOR</name>
<keyword evidence="3" id="KW-1185">Reference proteome</keyword>
<gene>
    <name evidence="2" type="ORF">BWQ96_09862</name>
</gene>
<evidence type="ECO:0000313" key="2">
    <source>
        <dbReference type="EMBL" id="PXF40434.1"/>
    </source>
</evidence>
<accession>A0A2V3IEE2</accession>
<dbReference type="EMBL" id="NBIV01000296">
    <property type="protein sequence ID" value="PXF40434.1"/>
    <property type="molecule type" value="Genomic_DNA"/>
</dbReference>
<reference evidence="2 3" key="1">
    <citation type="journal article" date="2018" name="Mol. Biol. Evol.">
        <title>Analysis of the draft genome of the red seaweed Gracilariopsis chorda provides insights into genome size evolution in Rhodophyta.</title>
        <authorList>
            <person name="Lee J."/>
            <person name="Yang E.C."/>
            <person name="Graf L."/>
            <person name="Yang J.H."/>
            <person name="Qiu H."/>
            <person name="Zel Zion U."/>
            <person name="Chan C.X."/>
            <person name="Stephens T.G."/>
            <person name="Weber A.P.M."/>
            <person name="Boo G.H."/>
            <person name="Boo S.M."/>
            <person name="Kim K.M."/>
            <person name="Shin Y."/>
            <person name="Jung M."/>
            <person name="Lee S.J."/>
            <person name="Yim H.S."/>
            <person name="Lee J.H."/>
            <person name="Bhattacharya D."/>
            <person name="Yoon H.S."/>
        </authorList>
    </citation>
    <scope>NUCLEOTIDE SEQUENCE [LARGE SCALE GENOMIC DNA]</scope>
    <source>
        <strain evidence="2 3">SKKU-2015</strain>
        <tissue evidence="2">Whole body</tissue>
    </source>
</reference>
<dbReference type="AlphaFoldDB" id="A0A2V3IEE2"/>
<dbReference type="OrthoDB" id="10477582at2759"/>
<feature type="compositionally biased region" description="Basic and acidic residues" evidence="1">
    <location>
        <begin position="80"/>
        <end position="90"/>
    </location>
</feature>
<feature type="region of interest" description="Disordered" evidence="1">
    <location>
        <begin position="71"/>
        <end position="90"/>
    </location>
</feature>
<comment type="caution">
    <text evidence="2">The sequence shown here is derived from an EMBL/GenBank/DDBJ whole genome shotgun (WGS) entry which is preliminary data.</text>
</comment>
<protein>
    <submittedName>
        <fullName evidence="2">Uncharacterized protein</fullName>
    </submittedName>
</protein>
<organism evidence="2 3">
    <name type="scientific">Gracilariopsis chorda</name>
    <dbReference type="NCBI Taxonomy" id="448386"/>
    <lineage>
        <taxon>Eukaryota</taxon>
        <taxon>Rhodophyta</taxon>
        <taxon>Florideophyceae</taxon>
        <taxon>Rhodymeniophycidae</taxon>
        <taxon>Gracilariales</taxon>
        <taxon>Gracilariaceae</taxon>
        <taxon>Gracilariopsis</taxon>
    </lineage>
</organism>
<evidence type="ECO:0000256" key="1">
    <source>
        <dbReference type="SAM" id="MobiDB-lite"/>
    </source>
</evidence>
<proteinExistence type="predicted"/>
<dbReference type="Proteomes" id="UP000247409">
    <property type="component" value="Unassembled WGS sequence"/>
</dbReference>
<sequence>MSLCEMDKVRPDAKNVVRNTDEFVISFVGMSVASHDAVTGLSKHKSDNELLLYSVKCATNSSLPNATIAEEETTQDELELSEKNVDDEGKAELIREKDPSSTAKHLENAEQLKVPTTFGANNDSVFIHYDPVADAHNTGTLADTFVNVPASKRAYACSKEVLREHKNNQEADDRLCLKKIPVKFTVMEIDKISDMQARAVMGVDHVGSFMSDTAGSIPYIALLTKAFAVGSSIGKHGLKSYSRPDHVLSADVEFCLANAPSDDDNEDGENDESVRTKKENYLRYGYYFFLSHKVPAKLYTMTNAVDDSLPLMMKRAEEGLSRRRGQHCRYFPLTEVSYVVMKVSRGCCSLSHEEIRKRSEGHKVRLENMLSISNALEVLAEAERKRQ</sequence>
<evidence type="ECO:0000313" key="3">
    <source>
        <dbReference type="Proteomes" id="UP000247409"/>
    </source>
</evidence>